<name>A0A0D9Y1D2_9ORYZ</name>
<evidence type="ECO:0000313" key="2">
    <source>
        <dbReference type="EnsemblPlants" id="LPERR12G15660.1"/>
    </source>
</evidence>
<reference evidence="3" key="2">
    <citation type="submission" date="2013-12" db="EMBL/GenBank/DDBJ databases">
        <authorList>
            <person name="Yu Y."/>
            <person name="Lee S."/>
            <person name="de Baynast K."/>
            <person name="Wissotski M."/>
            <person name="Liu L."/>
            <person name="Talag J."/>
            <person name="Goicoechea J."/>
            <person name="Angelova A."/>
            <person name="Jetty R."/>
            <person name="Kudrna D."/>
            <person name="Golser W."/>
            <person name="Rivera L."/>
            <person name="Zhang J."/>
            <person name="Wing R."/>
        </authorList>
    </citation>
    <scope>NUCLEOTIDE SEQUENCE</scope>
</reference>
<protein>
    <submittedName>
        <fullName evidence="2">Uncharacterized protein</fullName>
    </submittedName>
</protein>
<reference evidence="2" key="3">
    <citation type="submission" date="2015-04" db="UniProtKB">
        <authorList>
            <consortium name="EnsemblPlants"/>
        </authorList>
    </citation>
    <scope>IDENTIFICATION</scope>
</reference>
<reference evidence="2 3" key="1">
    <citation type="submission" date="2012-08" db="EMBL/GenBank/DDBJ databases">
        <title>Oryza genome evolution.</title>
        <authorList>
            <person name="Wing R.A."/>
        </authorList>
    </citation>
    <scope>NUCLEOTIDE SEQUENCE</scope>
</reference>
<feature type="signal peptide" evidence="1">
    <location>
        <begin position="1"/>
        <end position="28"/>
    </location>
</feature>
<sequence>MELGFAPVVTSWVVVRLLAALLFRPGDNLVANNPGVMNASRLVVGIAAAAAESAAAACVLAPGTRGDAVTIVIIFL</sequence>
<dbReference type="HOGENOM" id="CLU_2658028_0_0_1"/>
<dbReference type="EnsemblPlants" id="LPERR12G15660.1">
    <property type="protein sequence ID" value="LPERR12G15660.1"/>
    <property type="gene ID" value="LPERR12G15660"/>
</dbReference>
<keyword evidence="1" id="KW-0732">Signal</keyword>
<proteinExistence type="predicted"/>
<dbReference type="AlphaFoldDB" id="A0A0D9Y1D2"/>
<organism evidence="2 3">
    <name type="scientific">Leersia perrieri</name>
    <dbReference type="NCBI Taxonomy" id="77586"/>
    <lineage>
        <taxon>Eukaryota</taxon>
        <taxon>Viridiplantae</taxon>
        <taxon>Streptophyta</taxon>
        <taxon>Embryophyta</taxon>
        <taxon>Tracheophyta</taxon>
        <taxon>Spermatophyta</taxon>
        <taxon>Magnoliopsida</taxon>
        <taxon>Liliopsida</taxon>
        <taxon>Poales</taxon>
        <taxon>Poaceae</taxon>
        <taxon>BOP clade</taxon>
        <taxon>Oryzoideae</taxon>
        <taxon>Oryzeae</taxon>
        <taxon>Oryzinae</taxon>
        <taxon>Leersia</taxon>
    </lineage>
</organism>
<keyword evidence="3" id="KW-1185">Reference proteome</keyword>
<dbReference type="Proteomes" id="UP000032180">
    <property type="component" value="Chromosome 12"/>
</dbReference>
<accession>A0A0D9Y1D2</accession>
<feature type="chain" id="PRO_5002350573" evidence="1">
    <location>
        <begin position="29"/>
        <end position="76"/>
    </location>
</feature>
<dbReference type="Gramene" id="LPERR12G15660.1">
    <property type="protein sequence ID" value="LPERR12G15660.1"/>
    <property type="gene ID" value="LPERR12G15660"/>
</dbReference>
<evidence type="ECO:0000256" key="1">
    <source>
        <dbReference type="SAM" id="SignalP"/>
    </source>
</evidence>
<evidence type="ECO:0000313" key="3">
    <source>
        <dbReference type="Proteomes" id="UP000032180"/>
    </source>
</evidence>